<dbReference type="EC" id="2.3.1.6" evidence="5"/>
<evidence type="ECO:0000256" key="4">
    <source>
        <dbReference type="ARBA" id="ARBA00023315"/>
    </source>
</evidence>
<dbReference type="PANTHER" id="PTHR22589">
    <property type="entry name" value="CARNITINE O-ACYLTRANSFERASE"/>
    <property type="match status" value="1"/>
</dbReference>
<dbReference type="Gene3D" id="3.30.559.10">
    <property type="entry name" value="Chloramphenicol acetyltransferase-like domain"/>
    <property type="match status" value="1"/>
</dbReference>
<evidence type="ECO:0000256" key="3">
    <source>
        <dbReference type="ARBA" id="ARBA00022979"/>
    </source>
</evidence>
<dbReference type="PANTHER" id="PTHR22589:SF14">
    <property type="entry name" value="CHOLINE O-ACETYLTRANSFERASE"/>
    <property type="match status" value="1"/>
</dbReference>
<feature type="active site" description="Proton acceptor" evidence="7">
    <location>
        <position position="332"/>
    </location>
</feature>
<evidence type="ECO:0000256" key="6">
    <source>
        <dbReference type="ARBA" id="ARBA00040495"/>
    </source>
</evidence>
<sequence>MFKIQNILHNFVKNQTKQFFYYRNIAKPPVPSLSHTFSRYLEYASAIAADDKQLEDAAEHVSEFLTNGTKFQDRLIELSEKVPNWVNCFWLPEMYLKPRYPLTLYSNPAYVFPKQNFQTEVDCLKYTAWLVRGMLEFKDTIDNRLTEKEYVDKDRTIPMCMDQYDRLLTSYRQAVHGEDVLLRSPVNEDEHIMVMCQNQAFAVAVKVRGHLLAHSEIYYQFTQISEAAKNRSKTNVAPIAGATAGERDLAADFWAQAKLDPMNQESLNIVTNSIFNVCLDLDPCPENKNIANEGQFILHGYGSNHAGLNRWYEHTIQLVVAIDGTNGLCIEHSVAEGIVIIKMAEHALRFEKEQRAKKQIASPKLKIKPRCLRWRVTPKMYEILGQQIAIFDELAGDLELVHTVFSDFGKEKIKSYRVSPDGFVQLSMQLAHYRMYNRVVSTYESASIRRFCMGRVDNIRSATPQALEWAKAMDSPKIPFVSDLLILMFCSQKVLQKDKIRLFKEATIKQAMVTKENITGYGIDNHLCALSTICLEAAKKKEIPKQFEVFADQLWYDTMRFPLSTSQVTTSSDFDNSYLCYGPVVKDGYGNAYNIQNNKIIFATSARKSYRHTDASRFVNEICRALRDMSALVEKTLMESK</sequence>
<dbReference type="Gene3D" id="3.30.559.70">
    <property type="entry name" value="Choline/Carnitine o-acyltransferase, domain 2"/>
    <property type="match status" value="1"/>
</dbReference>
<dbReference type="SUPFAM" id="SSF52777">
    <property type="entry name" value="CoA-dependent acyltransferases"/>
    <property type="match status" value="2"/>
</dbReference>
<keyword evidence="9" id="KW-1185">Reference proteome</keyword>
<evidence type="ECO:0000313" key="9">
    <source>
        <dbReference type="Proteomes" id="UP000887578"/>
    </source>
</evidence>
<dbReference type="Pfam" id="PF00755">
    <property type="entry name" value="Carn_acyltransf"/>
    <property type="match status" value="1"/>
</dbReference>
<dbReference type="GO" id="GO:0043005">
    <property type="term" value="C:neuron projection"/>
    <property type="evidence" value="ECO:0007669"/>
    <property type="project" value="TreeGrafter"/>
</dbReference>
<dbReference type="Proteomes" id="UP000887578">
    <property type="component" value="Unplaced"/>
</dbReference>
<dbReference type="InterPro" id="IPR023213">
    <property type="entry name" value="CAT-like_dom_sf"/>
</dbReference>
<keyword evidence="4" id="KW-0012">Acyltransferase</keyword>
<proteinExistence type="inferred from homology"/>
<dbReference type="InterPro" id="IPR039551">
    <property type="entry name" value="Cho/carn_acyl_trans"/>
</dbReference>
<dbReference type="WBParaSite" id="PDA_v2.g14451.t1">
    <property type="protein sequence ID" value="PDA_v2.g14451.t1"/>
    <property type="gene ID" value="PDA_v2.g14451"/>
</dbReference>
<dbReference type="GO" id="GO:0004102">
    <property type="term" value="F:choline O-acetyltransferase activity"/>
    <property type="evidence" value="ECO:0007669"/>
    <property type="project" value="UniProtKB-EC"/>
</dbReference>
<name>A0A914P8T5_9BILA</name>
<dbReference type="GO" id="GO:0005737">
    <property type="term" value="C:cytoplasm"/>
    <property type="evidence" value="ECO:0007669"/>
    <property type="project" value="TreeGrafter"/>
</dbReference>
<evidence type="ECO:0000256" key="2">
    <source>
        <dbReference type="ARBA" id="ARBA00022679"/>
    </source>
</evidence>
<organism evidence="9 10">
    <name type="scientific">Panagrolaimus davidi</name>
    <dbReference type="NCBI Taxonomy" id="227884"/>
    <lineage>
        <taxon>Eukaryota</taxon>
        <taxon>Metazoa</taxon>
        <taxon>Ecdysozoa</taxon>
        <taxon>Nematoda</taxon>
        <taxon>Chromadorea</taxon>
        <taxon>Rhabditida</taxon>
        <taxon>Tylenchina</taxon>
        <taxon>Panagrolaimomorpha</taxon>
        <taxon>Panagrolaimoidea</taxon>
        <taxon>Panagrolaimidae</taxon>
        <taxon>Panagrolaimus</taxon>
    </lineage>
</organism>
<evidence type="ECO:0000256" key="5">
    <source>
        <dbReference type="ARBA" id="ARBA00039091"/>
    </source>
</evidence>
<evidence type="ECO:0000259" key="8">
    <source>
        <dbReference type="Pfam" id="PF00755"/>
    </source>
</evidence>
<feature type="domain" description="Choline/carnitine acyltransferase" evidence="8">
    <location>
        <begin position="29"/>
        <end position="622"/>
    </location>
</feature>
<accession>A0A914P8T5</accession>
<evidence type="ECO:0000256" key="1">
    <source>
        <dbReference type="ARBA" id="ARBA00005232"/>
    </source>
</evidence>
<protein>
    <recommendedName>
        <fullName evidence="6">Choline O-acetyltransferase</fullName>
        <ecNumber evidence="5">2.3.1.6</ecNumber>
    </recommendedName>
</protein>
<comment type="similarity">
    <text evidence="1">Belongs to the carnitine/choline acetyltransferase family.</text>
</comment>
<dbReference type="GO" id="GO:0007274">
    <property type="term" value="P:neuromuscular synaptic transmission"/>
    <property type="evidence" value="ECO:0007669"/>
    <property type="project" value="TreeGrafter"/>
</dbReference>
<reference evidence="10" key="1">
    <citation type="submission" date="2022-11" db="UniProtKB">
        <authorList>
            <consortium name="WormBaseParasite"/>
        </authorList>
    </citation>
    <scope>IDENTIFICATION</scope>
</reference>
<evidence type="ECO:0000256" key="7">
    <source>
        <dbReference type="PIRSR" id="PIRSR600542-1"/>
    </source>
</evidence>
<dbReference type="AlphaFoldDB" id="A0A914P8T5"/>
<keyword evidence="3" id="KW-0530">Neurotransmitter biosynthesis</keyword>
<dbReference type="GO" id="GO:0045202">
    <property type="term" value="C:synapse"/>
    <property type="evidence" value="ECO:0007669"/>
    <property type="project" value="GOC"/>
</dbReference>
<evidence type="ECO:0000313" key="10">
    <source>
        <dbReference type="WBParaSite" id="PDA_v2.g14451.t1"/>
    </source>
</evidence>
<dbReference type="GO" id="GO:0008292">
    <property type="term" value="P:acetylcholine biosynthetic process"/>
    <property type="evidence" value="ECO:0007669"/>
    <property type="project" value="TreeGrafter"/>
</dbReference>
<dbReference type="InterPro" id="IPR042231">
    <property type="entry name" value="Cho/carn_acyl_trans_2"/>
</dbReference>
<keyword evidence="2" id="KW-0808">Transferase</keyword>
<dbReference type="InterPro" id="IPR000542">
    <property type="entry name" value="Carn_acyl_trans"/>
</dbReference>